<dbReference type="Pfam" id="PF17747">
    <property type="entry name" value="VID27_PH"/>
    <property type="match status" value="1"/>
</dbReference>
<dbReference type="InterPro" id="IPR040768">
    <property type="entry name" value="Vid27_PH"/>
</dbReference>
<protein>
    <submittedName>
        <fullName evidence="4">Uncharacterized protein</fullName>
    </submittedName>
</protein>
<comment type="caution">
    <text evidence="4">The sequence shown here is derived from an EMBL/GenBank/DDBJ whole genome shotgun (WGS) entry which is preliminary data.</text>
</comment>
<dbReference type="Pfam" id="PF17748">
    <property type="entry name" value="VID27_N"/>
    <property type="match status" value="1"/>
</dbReference>
<dbReference type="GO" id="GO:0005634">
    <property type="term" value="C:nucleus"/>
    <property type="evidence" value="ECO:0007669"/>
    <property type="project" value="TreeGrafter"/>
</dbReference>
<dbReference type="PANTHER" id="PTHR31913">
    <property type="entry name" value="VACUOLAR IMPORT AND DEGRADATION PROTEIN 27"/>
    <property type="match status" value="1"/>
</dbReference>
<dbReference type="PANTHER" id="PTHR31913:SF0">
    <property type="entry name" value="VACUOLAR IMPORT AND DEGRADATION PROTEIN 27"/>
    <property type="match status" value="1"/>
</dbReference>
<sequence length="315" mass="35461">MNLLRKFIKTSPTDEIASIPVGKFFLARLPQLPKGALECLFNDCVLSMKKTTKPFCYQLSVTKAYQEGESSSQSTGEFEDGDDDEPSGEDTRNSDERLFFLTEDLHVRLMTKNDGSQIISWRDVNGDIGETWQFAIDEEIKYSDVDTFMRALYACLYEQNKARATDSIDVLQELKSINDGKDKENSDDETYGDALSVPFFIFKDSVAAEGSVVDSFKVQLRVFDPATDLFVLMLANADIKLMQLVGFSLVSTTPKFAFSVPIAQELNPVFNNENLAFIFNYYSLNEKGTGRRTPCFSNSTPLMTFTALAIFFKMP</sequence>
<dbReference type="InterPro" id="IPR040458">
    <property type="entry name" value="Vid27"/>
</dbReference>
<evidence type="ECO:0000256" key="1">
    <source>
        <dbReference type="SAM" id="MobiDB-lite"/>
    </source>
</evidence>
<dbReference type="InterPro" id="IPR040979">
    <property type="entry name" value="Vid27_N"/>
</dbReference>
<dbReference type="GO" id="GO:0005737">
    <property type="term" value="C:cytoplasm"/>
    <property type="evidence" value="ECO:0007669"/>
    <property type="project" value="TreeGrafter"/>
</dbReference>
<feature type="compositionally biased region" description="Acidic residues" evidence="1">
    <location>
        <begin position="77"/>
        <end position="88"/>
    </location>
</feature>
<proteinExistence type="predicted"/>
<gene>
    <name evidence="4" type="ORF">HF325_001491</name>
</gene>
<organism evidence="4 5">
    <name type="scientific">Metschnikowia pulcherrima</name>
    <dbReference type="NCBI Taxonomy" id="27326"/>
    <lineage>
        <taxon>Eukaryota</taxon>
        <taxon>Fungi</taxon>
        <taxon>Dikarya</taxon>
        <taxon>Ascomycota</taxon>
        <taxon>Saccharomycotina</taxon>
        <taxon>Pichiomycetes</taxon>
        <taxon>Metschnikowiaceae</taxon>
        <taxon>Metschnikowia</taxon>
    </lineage>
</organism>
<feature type="region of interest" description="Disordered" evidence="1">
    <location>
        <begin position="68"/>
        <end position="93"/>
    </location>
</feature>
<evidence type="ECO:0000313" key="5">
    <source>
        <dbReference type="Proteomes" id="UP000649328"/>
    </source>
</evidence>
<dbReference type="EMBL" id="JACBPP010000002">
    <property type="protein sequence ID" value="KAF8004043.1"/>
    <property type="molecule type" value="Genomic_DNA"/>
</dbReference>
<feature type="domain" description="Vid27 N-terminal" evidence="3">
    <location>
        <begin position="1"/>
        <end position="168"/>
    </location>
</feature>
<keyword evidence="5" id="KW-1185">Reference proteome</keyword>
<feature type="domain" description="Vid27 PH-like" evidence="2">
    <location>
        <begin position="217"/>
        <end position="286"/>
    </location>
</feature>
<evidence type="ECO:0000259" key="3">
    <source>
        <dbReference type="Pfam" id="PF17748"/>
    </source>
</evidence>
<accession>A0A8H7GYH7</accession>
<evidence type="ECO:0000259" key="2">
    <source>
        <dbReference type="Pfam" id="PF17747"/>
    </source>
</evidence>
<dbReference type="AlphaFoldDB" id="A0A8H7GYH7"/>
<name>A0A8H7GYH7_9ASCO</name>
<reference evidence="4" key="1">
    <citation type="submission" date="2020-10" db="EMBL/GenBank/DDBJ databases">
        <title>The Whole-Genome Sequence of Metschnikowia persimmonesis, a Novel Endophytic Yeast Species Isolated from Medicinal Plant Diospyros kaki Thumb.</title>
        <authorList>
            <person name="Rahmat E."/>
            <person name="Kang Y."/>
        </authorList>
    </citation>
    <scope>NUCLEOTIDE SEQUENCE</scope>
    <source>
        <strain evidence="4">KIOM G15050</strain>
    </source>
</reference>
<dbReference type="Proteomes" id="UP000649328">
    <property type="component" value="Unassembled WGS sequence"/>
</dbReference>
<evidence type="ECO:0000313" key="4">
    <source>
        <dbReference type="EMBL" id="KAF8004043.1"/>
    </source>
</evidence>
<dbReference type="OrthoDB" id="10251113at2759"/>